<evidence type="ECO:0000256" key="3">
    <source>
        <dbReference type="ARBA" id="ARBA00022741"/>
    </source>
</evidence>
<dbReference type="EMBL" id="JAUSVX010000004">
    <property type="protein sequence ID" value="MDQ0469738.1"/>
    <property type="molecule type" value="Genomic_DNA"/>
</dbReference>
<dbReference type="InterPro" id="IPR023057">
    <property type="entry name" value="GlnE"/>
</dbReference>
<dbReference type="SUPFAM" id="SSF81593">
    <property type="entry name" value="Nucleotidyltransferase substrate binding subunit/domain"/>
    <property type="match status" value="2"/>
</dbReference>
<sequence>MSLERSLAAAPLAARTKQAAARLGELGGLAAAHPAAEALLVGVAAGSPYLWELCLADPARLDRLLRADPGEALDAALAVARAACEEAGTLDDAMRALRRLKQEAALLIGLADLGGVWGIAEVTGALTRTADAATSLALRWLLAEAVRAGRFLPPDPADPERGSGLVVLAMGKHGAGELNYSSDIDLIVLYDPDIAPLREGLEPNPFFVRLTQGLVRLLSERTADGYVFRVDLRLRPDPGATAVAISFAAAFGYYESVGQNWERAALIKARPCAGDKAAGAEFLRGIAPFIWRRHLDYAAIADVHAMKRQIHVHKGHGTIAVAGHDLKLGRGGIREIEFFVQTQQLIAGGRNPQLRGRETVAMLAALCEAGWITAQARDDLTEAYAFLRGLEHRLQMVADEQTHAVPADPERLERFVRFAGYRSRSAFAAALVRRLETVQHHYGRLFEAAPELAGSAGSLVFTGKDDDPETLKTLAGLGFSAPAGVAETIRGWHFGRYPAMRSARAREDLTELTPALLEALARDRRPDEALLAFDGLLSRMPSGYQLFSILRNNTRLLDTLARILAVAPRLAEIVAARPHVLDGLLDPAGAGEGTDEPALEERAHAALAVADGYEDRLDLARVFARERLFVIGARLLFGDLKPLQAAAEISALAAVMVRVLVALVRAELAAAHGELPGGAVCVLAMGKLGGRELTATSDLDLIVVYDHAPGAVESTGPRPLAPSVWFARLTQRLIAALSAPTAQGALFSVDMRLRPSGRKGPVALHVDAFGDYQRTEAWTWEHMALTRARAVAGDPALQARVGALIAEVLTTPRDAAKTLRDIGEMRRLLAEEKGEQDRWDLKQAAGGQVDVEFVAQALQLVHAPRHSAMLATNTGAALDRAAAAGVLAAGDHEVLAGAWRLYGGLTQIVRVCIGADIDLSEAPDALKSLLAESCGEPDFKVLAAAIAERQKAVRAIFRSIVG</sequence>
<feature type="domain" description="PII-uridylyltransferase/Glutamine-synthetase adenylyltransferase" evidence="9">
    <location>
        <begin position="825"/>
        <end position="910"/>
    </location>
</feature>
<evidence type="ECO:0000256" key="1">
    <source>
        <dbReference type="ARBA" id="ARBA00022679"/>
    </source>
</evidence>
<feature type="region of interest" description="Adenylyl transferase" evidence="7">
    <location>
        <begin position="453"/>
        <end position="962"/>
    </location>
</feature>
<dbReference type="EC" id="2.7.7.42" evidence="7"/>
<organism evidence="10 11">
    <name type="scientific">Labrys wisconsinensis</name>
    <dbReference type="NCBI Taxonomy" id="425677"/>
    <lineage>
        <taxon>Bacteria</taxon>
        <taxon>Pseudomonadati</taxon>
        <taxon>Pseudomonadota</taxon>
        <taxon>Alphaproteobacteria</taxon>
        <taxon>Hyphomicrobiales</taxon>
        <taxon>Xanthobacteraceae</taxon>
        <taxon>Labrys</taxon>
    </lineage>
</organism>
<evidence type="ECO:0000256" key="7">
    <source>
        <dbReference type="HAMAP-Rule" id="MF_00802"/>
    </source>
</evidence>
<evidence type="ECO:0000259" key="8">
    <source>
        <dbReference type="Pfam" id="PF03710"/>
    </source>
</evidence>
<dbReference type="InterPro" id="IPR043519">
    <property type="entry name" value="NT_sf"/>
</dbReference>
<reference evidence="10 11" key="1">
    <citation type="submission" date="2023-07" db="EMBL/GenBank/DDBJ databases">
        <title>Genomic Encyclopedia of Type Strains, Phase IV (KMG-IV): sequencing the most valuable type-strain genomes for metagenomic binning, comparative biology and taxonomic classification.</title>
        <authorList>
            <person name="Goeker M."/>
        </authorList>
    </citation>
    <scope>NUCLEOTIDE SEQUENCE [LARGE SCALE GENOMIC DNA]</scope>
    <source>
        <strain evidence="10 11">DSM 19619</strain>
    </source>
</reference>
<dbReference type="EC" id="2.7.7.89" evidence="7"/>
<evidence type="ECO:0000256" key="4">
    <source>
        <dbReference type="ARBA" id="ARBA00022840"/>
    </source>
</evidence>
<dbReference type="Gene3D" id="3.30.460.10">
    <property type="entry name" value="Beta Polymerase, domain 2"/>
    <property type="match status" value="2"/>
</dbReference>
<evidence type="ECO:0000313" key="11">
    <source>
        <dbReference type="Proteomes" id="UP001242480"/>
    </source>
</evidence>
<dbReference type="SUPFAM" id="SSF81301">
    <property type="entry name" value="Nucleotidyltransferase"/>
    <property type="match status" value="2"/>
</dbReference>
<keyword evidence="3 7" id="KW-0547">Nucleotide-binding</keyword>
<keyword evidence="1 7" id="KW-0808">Transferase</keyword>
<comment type="catalytic activity">
    <reaction evidence="7">
        <text>[glutamine synthetase]-L-tyrosine + ATP = [glutamine synthetase]-O(4)-(5'-adenylyl)-L-tyrosine + diphosphate</text>
        <dbReference type="Rhea" id="RHEA:18589"/>
        <dbReference type="Rhea" id="RHEA-COMP:10660"/>
        <dbReference type="Rhea" id="RHEA-COMP:10661"/>
        <dbReference type="ChEBI" id="CHEBI:30616"/>
        <dbReference type="ChEBI" id="CHEBI:33019"/>
        <dbReference type="ChEBI" id="CHEBI:46858"/>
        <dbReference type="ChEBI" id="CHEBI:83624"/>
        <dbReference type="EC" id="2.7.7.42"/>
    </reaction>
</comment>
<dbReference type="Pfam" id="PF08335">
    <property type="entry name" value="GlnD_UR_UTase"/>
    <property type="match status" value="2"/>
</dbReference>
<feature type="domain" description="PII-uridylyltransferase/Glutamine-synthetase adenylyltransferase" evidence="9">
    <location>
        <begin position="308"/>
        <end position="446"/>
    </location>
</feature>
<proteinExistence type="inferred from homology"/>
<keyword evidence="6 7" id="KW-0511">Multifunctional enzyme</keyword>
<comment type="similarity">
    <text evidence="7">Belongs to the GlnE family.</text>
</comment>
<dbReference type="Gene3D" id="1.20.120.1510">
    <property type="match status" value="1"/>
</dbReference>
<dbReference type="PANTHER" id="PTHR30621">
    <property type="entry name" value="GLUTAMINE SYNTHETASE ADENYLYLTRANSFERASE"/>
    <property type="match status" value="1"/>
</dbReference>
<comment type="cofactor">
    <cofactor evidence="7">
        <name>Mg(2+)</name>
        <dbReference type="ChEBI" id="CHEBI:18420"/>
    </cofactor>
</comment>
<keyword evidence="11" id="KW-1185">Reference proteome</keyword>
<feature type="region of interest" description="Adenylyl removase" evidence="7">
    <location>
        <begin position="1"/>
        <end position="448"/>
    </location>
</feature>
<name>A0ABU0J8I1_9HYPH</name>
<dbReference type="PANTHER" id="PTHR30621:SF0">
    <property type="entry name" value="BIFUNCTIONAL GLUTAMINE SYNTHETASE ADENYLYLTRANSFERASE_ADENYLYL-REMOVING ENZYME"/>
    <property type="match status" value="1"/>
</dbReference>
<dbReference type="GO" id="GO:0008882">
    <property type="term" value="F:[glutamate-ammonia-ligase] adenylyltransferase activity"/>
    <property type="evidence" value="ECO:0007669"/>
    <property type="project" value="UniProtKB-EC"/>
</dbReference>
<gene>
    <name evidence="7" type="primary">glnE</name>
    <name evidence="10" type="ORF">QO011_002754</name>
</gene>
<comment type="catalytic activity">
    <reaction evidence="7">
        <text>[glutamine synthetase]-O(4)-(5'-adenylyl)-L-tyrosine + phosphate = [glutamine synthetase]-L-tyrosine + ADP</text>
        <dbReference type="Rhea" id="RHEA:43716"/>
        <dbReference type="Rhea" id="RHEA-COMP:10660"/>
        <dbReference type="Rhea" id="RHEA-COMP:10661"/>
        <dbReference type="ChEBI" id="CHEBI:43474"/>
        <dbReference type="ChEBI" id="CHEBI:46858"/>
        <dbReference type="ChEBI" id="CHEBI:83624"/>
        <dbReference type="ChEBI" id="CHEBI:456216"/>
        <dbReference type="EC" id="2.7.7.89"/>
    </reaction>
</comment>
<dbReference type="Pfam" id="PF03710">
    <property type="entry name" value="GlnE"/>
    <property type="match status" value="2"/>
</dbReference>
<dbReference type="NCBIfam" id="NF008292">
    <property type="entry name" value="PRK11072.1"/>
    <property type="match status" value="1"/>
</dbReference>
<keyword evidence="5 7" id="KW-0460">Magnesium</keyword>
<evidence type="ECO:0000259" key="9">
    <source>
        <dbReference type="Pfam" id="PF08335"/>
    </source>
</evidence>
<keyword evidence="4 7" id="KW-0067">ATP-binding</keyword>
<dbReference type="HAMAP" id="MF_00802">
    <property type="entry name" value="GlnE"/>
    <property type="match status" value="1"/>
</dbReference>
<dbReference type="InterPro" id="IPR013546">
    <property type="entry name" value="PII_UdlTrfase/GS_AdlTrfase"/>
</dbReference>
<keyword evidence="2 7" id="KW-0548">Nucleotidyltransferase</keyword>
<dbReference type="RefSeq" id="WP_307272732.1">
    <property type="nucleotide sequence ID" value="NZ_JAUSVX010000004.1"/>
</dbReference>
<accession>A0ABU0J8I1</accession>
<feature type="domain" description="Glutamate-ammonia ligase adenylyltransferase repeated" evidence="8">
    <location>
        <begin position="40"/>
        <end position="284"/>
    </location>
</feature>
<evidence type="ECO:0000256" key="6">
    <source>
        <dbReference type="ARBA" id="ARBA00023268"/>
    </source>
</evidence>
<comment type="caution">
    <text evidence="10">The sequence shown here is derived from an EMBL/GenBank/DDBJ whole genome shotgun (WGS) entry which is preliminary data.</text>
</comment>
<evidence type="ECO:0000256" key="2">
    <source>
        <dbReference type="ARBA" id="ARBA00022695"/>
    </source>
</evidence>
<dbReference type="NCBIfam" id="NF010706">
    <property type="entry name" value="PRK14108.1"/>
    <property type="match status" value="1"/>
</dbReference>
<dbReference type="Proteomes" id="UP001242480">
    <property type="component" value="Unassembled WGS sequence"/>
</dbReference>
<comment type="function">
    <text evidence="7">Involved in the regulation of glutamine synthetase GlnA, a key enzyme in the process to assimilate ammonia. When cellular nitrogen levels are high, the C-terminal adenylyl transferase (AT) inactivates GlnA by covalent transfer of an adenylyl group from ATP to specific tyrosine residue of GlnA, thus reducing its activity. Conversely, when nitrogen levels are low, the N-terminal adenylyl removase (AR) activates GlnA by removing the adenylyl group by phosphorolysis, increasing its activity. The regulatory region of GlnE binds the signal transduction protein PII (GlnB) which indicates the nitrogen status of the cell.</text>
</comment>
<evidence type="ECO:0000313" key="10">
    <source>
        <dbReference type="EMBL" id="MDQ0469738.1"/>
    </source>
</evidence>
<evidence type="ECO:0000256" key="5">
    <source>
        <dbReference type="ARBA" id="ARBA00022842"/>
    </source>
</evidence>
<feature type="domain" description="Glutamate-ammonia ligase adenylyltransferase repeated" evidence="8">
    <location>
        <begin position="558"/>
        <end position="800"/>
    </location>
</feature>
<dbReference type="CDD" id="cd05401">
    <property type="entry name" value="NT_GlnE_GlnD_like"/>
    <property type="match status" value="2"/>
</dbReference>
<protein>
    <recommendedName>
        <fullName evidence="7">Bifunctional glutamine synthetase adenylyltransferase/adenylyl-removing enzyme</fullName>
    </recommendedName>
    <alternativeName>
        <fullName evidence="7">ATP:glutamine synthetase adenylyltransferase</fullName>
    </alternativeName>
    <alternativeName>
        <fullName evidence="7">ATase</fullName>
    </alternativeName>
    <domain>
        <recommendedName>
            <fullName evidence="7">Glutamine synthetase adenylyl-L-tyrosine phosphorylase</fullName>
            <ecNumber evidence="7">2.7.7.89</ecNumber>
        </recommendedName>
        <alternativeName>
            <fullName evidence="7">Adenylyl removase</fullName>
            <shortName evidence="7">AR</shortName>
            <shortName evidence="7">AT-N</shortName>
        </alternativeName>
    </domain>
    <domain>
        <recommendedName>
            <fullName evidence="7">Glutamine synthetase adenylyl transferase</fullName>
            <ecNumber evidence="7">2.7.7.42</ecNumber>
        </recommendedName>
        <alternativeName>
            <fullName evidence="7">Adenylyl transferase</fullName>
            <shortName evidence="7">AT</shortName>
            <shortName evidence="7">AT-C</shortName>
        </alternativeName>
    </domain>
</protein>
<dbReference type="Gene3D" id="1.20.120.330">
    <property type="entry name" value="Nucleotidyltransferases domain 2"/>
    <property type="match status" value="2"/>
</dbReference>
<dbReference type="InterPro" id="IPR005190">
    <property type="entry name" value="GlnE_rpt_dom"/>
</dbReference>